<dbReference type="STRING" id="67767.A0A0J7MM51"/>
<dbReference type="Proteomes" id="UP000036403">
    <property type="component" value="Unassembled WGS sequence"/>
</dbReference>
<dbReference type="EMBL" id="LBMM01032938">
    <property type="protein sequence ID" value="KMQ81670.1"/>
    <property type="molecule type" value="Genomic_DNA"/>
</dbReference>
<dbReference type="AlphaFoldDB" id="A0A0J7MM51"/>
<proteinExistence type="predicted"/>
<protein>
    <submittedName>
        <fullName evidence="2">F-box and wd40 domain</fullName>
    </submittedName>
</protein>
<comment type="caution">
    <text evidence="2">The sequence shown here is derived from an EMBL/GenBank/DDBJ whole genome shotgun (WGS) entry which is preliminary data.</text>
</comment>
<dbReference type="PaxDb" id="67767-A0A0J7MM51"/>
<evidence type="ECO:0000313" key="3">
    <source>
        <dbReference type="Proteomes" id="UP000036403"/>
    </source>
</evidence>
<organism evidence="2 3">
    <name type="scientific">Lasius niger</name>
    <name type="common">Black garden ant</name>
    <dbReference type="NCBI Taxonomy" id="67767"/>
    <lineage>
        <taxon>Eukaryota</taxon>
        <taxon>Metazoa</taxon>
        <taxon>Ecdysozoa</taxon>
        <taxon>Arthropoda</taxon>
        <taxon>Hexapoda</taxon>
        <taxon>Insecta</taxon>
        <taxon>Pterygota</taxon>
        <taxon>Neoptera</taxon>
        <taxon>Endopterygota</taxon>
        <taxon>Hymenoptera</taxon>
        <taxon>Apocrita</taxon>
        <taxon>Aculeata</taxon>
        <taxon>Formicoidea</taxon>
        <taxon>Formicidae</taxon>
        <taxon>Formicinae</taxon>
        <taxon>Lasius</taxon>
        <taxon>Lasius</taxon>
    </lineage>
</organism>
<feature type="region of interest" description="Disordered" evidence="1">
    <location>
        <begin position="1"/>
        <end position="22"/>
    </location>
</feature>
<sequence>MTYATGRSVQPGSGLGIPPVTPRNDWRKIYQAKLELSQRWKGGKARPVYLNGHLDSIYCLQFDEYAFLSSPAPVGAGELS</sequence>
<gene>
    <name evidence="2" type="ORF">RF55_25593</name>
</gene>
<dbReference type="OrthoDB" id="19711at2759"/>
<reference evidence="2 3" key="1">
    <citation type="submission" date="2015-04" db="EMBL/GenBank/DDBJ databases">
        <title>Lasius niger genome sequencing.</title>
        <authorList>
            <person name="Konorov E.A."/>
            <person name="Nikitin M.A."/>
            <person name="Kirill M.V."/>
            <person name="Chang P."/>
        </authorList>
    </citation>
    <scope>NUCLEOTIDE SEQUENCE [LARGE SCALE GENOMIC DNA]</scope>
    <source>
        <tissue evidence="2">Whole</tissue>
    </source>
</reference>
<feature type="compositionally biased region" description="Polar residues" evidence="1">
    <location>
        <begin position="1"/>
        <end position="11"/>
    </location>
</feature>
<evidence type="ECO:0000313" key="2">
    <source>
        <dbReference type="EMBL" id="KMQ81670.1"/>
    </source>
</evidence>
<name>A0A0J7MM51_LASNI</name>
<evidence type="ECO:0000256" key="1">
    <source>
        <dbReference type="SAM" id="MobiDB-lite"/>
    </source>
</evidence>
<accession>A0A0J7MM51</accession>
<keyword evidence="3" id="KW-1185">Reference proteome</keyword>